<dbReference type="GO" id="GO:0022857">
    <property type="term" value="F:transmembrane transporter activity"/>
    <property type="evidence" value="ECO:0007669"/>
    <property type="project" value="TreeGrafter"/>
</dbReference>
<accession>A0A6M6JFE9</accession>
<dbReference type="Proteomes" id="UP000505377">
    <property type="component" value="Chromosome"/>
</dbReference>
<evidence type="ECO:0000256" key="5">
    <source>
        <dbReference type="ARBA" id="ARBA00023136"/>
    </source>
</evidence>
<keyword evidence="3 7" id="KW-0812">Transmembrane</keyword>
<dbReference type="AlphaFoldDB" id="A0A6M6JFE9"/>
<evidence type="ECO:0000256" key="4">
    <source>
        <dbReference type="ARBA" id="ARBA00022989"/>
    </source>
</evidence>
<reference evidence="10 11" key="1">
    <citation type="submission" date="2020-05" db="EMBL/GenBank/DDBJ databases">
        <authorList>
            <person name="Mo P."/>
        </authorList>
    </citation>
    <scope>NUCLEOTIDE SEQUENCE [LARGE SCALE GENOMIC DNA]</scope>
    <source>
        <strain evidence="10 11">Gen01</strain>
    </source>
</reference>
<evidence type="ECO:0000259" key="8">
    <source>
        <dbReference type="Pfam" id="PF02687"/>
    </source>
</evidence>
<dbReference type="InterPro" id="IPR050250">
    <property type="entry name" value="Macrolide_Exporter_MacB"/>
</dbReference>
<name>A0A6M6JFE9_9PSEU</name>
<dbReference type="KEGG" id="pbro:HOP40_08430"/>
<evidence type="ECO:0000256" key="7">
    <source>
        <dbReference type="SAM" id="Phobius"/>
    </source>
</evidence>
<dbReference type="InterPro" id="IPR025857">
    <property type="entry name" value="MacB_PCD"/>
</dbReference>
<feature type="transmembrane region" description="Helical" evidence="7">
    <location>
        <begin position="368"/>
        <end position="386"/>
    </location>
</feature>
<evidence type="ECO:0000313" key="10">
    <source>
        <dbReference type="EMBL" id="QJY45823.1"/>
    </source>
</evidence>
<feature type="transmembrane region" description="Helical" evidence="7">
    <location>
        <begin position="315"/>
        <end position="348"/>
    </location>
</feature>
<protein>
    <submittedName>
        <fullName evidence="10">FtsX-like permease family protein</fullName>
    </submittedName>
</protein>
<dbReference type="PANTHER" id="PTHR30572">
    <property type="entry name" value="MEMBRANE COMPONENT OF TRANSPORTER-RELATED"/>
    <property type="match status" value="1"/>
</dbReference>
<dbReference type="RefSeq" id="WP_172156351.1">
    <property type="nucleotide sequence ID" value="NZ_CP053564.1"/>
</dbReference>
<sequence>MNIGEAARLAFRGLRANKLRSGLTTLGIIIGVAAVIVLVALGNGIQSGFTESFGSLATQISVSANQEGTNGQPRDLTDADVDALADPADAPDVASATPTAGGPVTLQLPGGTQFRSSVVGTVSTYLDVTDRDLVVGRMFDEAERRAKVVVLAPGAVEDLFAGDAGAALGSEVRIGRTAFRVIGVVAATGQDDVVIMPLGTARSFLLGGGDSVSNVVVVAVSPEAVPAALTQVTTILDDRHDIDEPAERDYTATAQQSLLDQVNQTLSFLTLFTVAVAAISLIVGGIGVANIMLVTVTERTREIGIRKAIGARRRAILQQFLLESTFLAGFGGLVGILIGVGLSTAAAIALPQAVPDFPPPVVDVNSVIISFVISLLIGLVAGGYPANRAARLRPIEALRFQ</sequence>
<comment type="subcellular location">
    <subcellularLocation>
        <location evidence="1">Cell membrane</location>
        <topology evidence="1">Multi-pass membrane protein</topology>
    </subcellularLocation>
</comment>
<feature type="transmembrane region" description="Helical" evidence="7">
    <location>
        <begin position="266"/>
        <end position="294"/>
    </location>
</feature>
<gene>
    <name evidence="10" type="ORF">HOP40_08430</name>
</gene>
<dbReference type="EMBL" id="CP053564">
    <property type="protein sequence ID" value="QJY45823.1"/>
    <property type="molecule type" value="Genomic_DNA"/>
</dbReference>
<keyword evidence="2" id="KW-1003">Cell membrane</keyword>
<evidence type="ECO:0000313" key="11">
    <source>
        <dbReference type="Proteomes" id="UP000505377"/>
    </source>
</evidence>
<dbReference type="GO" id="GO:0005886">
    <property type="term" value="C:plasma membrane"/>
    <property type="evidence" value="ECO:0007669"/>
    <property type="project" value="UniProtKB-SubCell"/>
</dbReference>
<evidence type="ECO:0000259" key="9">
    <source>
        <dbReference type="Pfam" id="PF12704"/>
    </source>
</evidence>
<dbReference type="Pfam" id="PF02687">
    <property type="entry name" value="FtsX"/>
    <property type="match status" value="1"/>
</dbReference>
<feature type="transmembrane region" description="Helical" evidence="7">
    <location>
        <begin position="21"/>
        <end position="42"/>
    </location>
</feature>
<comment type="similarity">
    <text evidence="6">Belongs to the ABC-4 integral membrane protein family.</text>
</comment>
<proteinExistence type="inferred from homology"/>
<evidence type="ECO:0000256" key="3">
    <source>
        <dbReference type="ARBA" id="ARBA00022692"/>
    </source>
</evidence>
<evidence type="ECO:0000256" key="6">
    <source>
        <dbReference type="ARBA" id="ARBA00038076"/>
    </source>
</evidence>
<evidence type="ECO:0000256" key="2">
    <source>
        <dbReference type="ARBA" id="ARBA00022475"/>
    </source>
</evidence>
<dbReference type="InterPro" id="IPR003838">
    <property type="entry name" value="ABC3_permease_C"/>
</dbReference>
<feature type="domain" description="ABC3 transporter permease C-terminal" evidence="8">
    <location>
        <begin position="275"/>
        <end position="392"/>
    </location>
</feature>
<dbReference type="PANTHER" id="PTHR30572:SF4">
    <property type="entry name" value="ABC TRANSPORTER PERMEASE YTRF"/>
    <property type="match status" value="1"/>
</dbReference>
<organism evidence="10 11">
    <name type="scientific">Pseudonocardia broussonetiae</name>
    <dbReference type="NCBI Taxonomy" id="2736640"/>
    <lineage>
        <taxon>Bacteria</taxon>
        <taxon>Bacillati</taxon>
        <taxon>Actinomycetota</taxon>
        <taxon>Actinomycetes</taxon>
        <taxon>Pseudonocardiales</taxon>
        <taxon>Pseudonocardiaceae</taxon>
        <taxon>Pseudonocardia</taxon>
    </lineage>
</organism>
<feature type="domain" description="MacB-like periplasmic core" evidence="9">
    <location>
        <begin position="21"/>
        <end position="234"/>
    </location>
</feature>
<keyword evidence="5 7" id="KW-0472">Membrane</keyword>
<keyword evidence="4 7" id="KW-1133">Transmembrane helix</keyword>
<evidence type="ECO:0000256" key="1">
    <source>
        <dbReference type="ARBA" id="ARBA00004651"/>
    </source>
</evidence>
<keyword evidence="11" id="KW-1185">Reference proteome</keyword>
<dbReference type="Pfam" id="PF12704">
    <property type="entry name" value="MacB_PCD"/>
    <property type="match status" value="1"/>
</dbReference>